<organism evidence="2 3">
    <name type="scientific">Lactococcus lactis subsp. lactis</name>
    <name type="common">Streptococcus lactis</name>
    <dbReference type="NCBI Taxonomy" id="1360"/>
    <lineage>
        <taxon>Bacteria</taxon>
        <taxon>Bacillati</taxon>
        <taxon>Bacillota</taxon>
        <taxon>Bacilli</taxon>
        <taxon>Lactobacillales</taxon>
        <taxon>Streptococcaceae</taxon>
        <taxon>Lactococcus</taxon>
    </lineage>
</organism>
<dbReference type="EMBL" id="LKLP01000083">
    <property type="protein sequence ID" value="KSU08397.1"/>
    <property type="molecule type" value="Genomic_DNA"/>
</dbReference>
<dbReference type="InterPro" id="IPR010982">
    <property type="entry name" value="Lambda_DNA-bd_dom_sf"/>
</dbReference>
<gene>
    <name evidence="2" type="ORF">LMG8520_1679</name>
</gene>
<evidence type="ECO:0000313" key="3">
    <source>
        <dbReference type="Proteomes" id="UP000054230"/>
    </source>
</evidence>
<dbReference type="SMART" id="SM00530">
    <property type="entry name" value="HTH_XRE"/>
    <property type="match status" value="1"/>
</dbReference>
<dbReference type="PROSITE" id="PS50943">
    <property type="entry name" value="HTH_CROC1"/>
    <property type="match status" value="1"/>
</dbReference>
<dbReference type="Pfam" id="PF13443">
    <property type="entry name" value="HTH_26"/>
    <property type="match status" value="1"/>
</dbReference>
<dbReference type="Proteomes" id="UP000054230">
    <property type="component" value="Unassembled WGS sequence"/>
</dbReference>
<dbReference type="AlphaFoldDB" id="A0A0V8D4E2"/>
<dbReference type="PATRIC" id="fig|1360.106.peg.2750"/>
<dbReference type="CDD" id="cd00093">
    <property type="entry name" value="HTH_XRE"/>
    <property type="match status" value="1"/>
</dbReference>
<dbReference type="SUPFAM" id="SSF47413">
    <property type="entry name" value="lambda repressor-like DNA-binding domains"/>
    <property type="match status" value="1"/>
</dbReference>
<dbReference type="Pfam" id="PF06543">
    <property type="entry name" value="Lac_bphage_repr"/>
    <property type="match status" value="1"/>
</dbReference>
<name>A0A0V8D4E2_LACLL</name>
<dbReference type="InterPro" id="IPR009498">
    <property type="entry name" value="Phage_4268_Orf1_C"/>
</dbReference>
<reference evidence="3" key="1">
    <citation type="submission" date="2015-10" db="EMBL/GenBank/DDBJ databases">
        <title>Draft Genome Sequences of 11 Lactococcus lactis subspecies cremoris strains.</title>
        <authorList>
            <person name="Wels M."/>
            <person name="Backus L."/>
            <person name="Boekhorst J."/>
            <person name="Dijkstra A."/>
            <person name="Beerthuizen M."/>
            <person name="Kelly W."/>
            <person name="Siezen R."/>
            <person name="Bachmann H."/>
            <person name="Van Hijum S."/>
        </authorList>
    </citation>
    <scope>NUCLEOTIDE SEQUENCE [LARGE SCALE GENOMIC DNA]</scope>
    <source>
        <strain evidence="3">LMG8520</strain>
    </source>
</reference>
<dbReference type="InterPro" id="IPR001387">
    <property type="entry name" value="Cro/C1-type_HTH"/>
</dbReference>
<evidence type="ECO:0000259" key="1">
    <source>
        <dbReference type="PROSITE" id="PS50943"/>
    </source>
</evidence>
<protein>
    <submittedName>
        <fullName evidence="2">Prophage ps1 protein 15</fullName>
    </submittedName>
</protein>
<sequence length="127" mass="14372">MTTFERIKKLADNQKISLQKVAIDIGLSENAIYGWKTRKPKGDDLAKVADYFHVSVDYLLGREDESKKSGPIDLTEIANSDDDAVWDKLVSSGGRPLTEKDKAMIRLVFADRWDEITQKAKDIDNNK</sequence>
<comment type="caution">
    <text evidence="2">The sequence shown here is derived from an EMBL/GenBank/DDBJ whole genome shotgun (WGS) entry which is preliminary data.</text>
</comment>
<dbReference type="GO" id="GO:0003677">
    <property type="term" value="F:DNA binding"/>
    <property type="evidence" value="ECO:0007669"/>
    <property type="project" value="InterPro"/>
</dbReference>
<proteinExistence type="predicted"/>
<dbReference type="RefSeq" id="WP_058209961.1">
    <property type="nucleotide sequence ID" value="NZ_LKLP01000083.1"/>
</dbReference>
<feature type="domain" description="HTH cro/C1-type" evidence="1">
    <location>
        <begin position="7"/>
        <end position="59"/>
    </location>
</feature>
<dbReference type="Gene3D" id="1.10.260.40">
    <property type="entry name" value="lambda repressor-like DNA-binding domains"/>
    <property type="match status" value="1"/>
</dbReference>
<evidence type="ECO:0000313" key="2">
    <source>
        <dbReference type="EMBL" id="KSU08397.1"/>
    </source>
</evidence>
<accession>A0A0V8D4E2</accession>